<comment type="subcellular location">
    <subcellularLocation>
        <location evidence="1">Membrane</location>
    </subcellularLocation>
</comment>
<dbReference type="RefSeq" id="WP_124542893.1">
    <property type="nucleotide sequence ID" value="NZ_QUSW01000008.1"/>
</dbReference>
<organism evidence="7 8">
    <name type="scientific">Piscinibacter terrae</name>
    <dbReference type="NCBI Taxonomy" id="2496871"/>
    <lineage>
        <taxon>Bacteria</taxon>
        <taxon>Pseudomonadati</taxon>
        <taxon>Pseudomonadota</taxon>
        <taxon>Betaproteobacteria</taxon>
        <taxon>Burkholderiales</taxon>
        <taxon>Sphaerotilaceae</taxon>
        <taxon>Piscinibacter</taxon>
    </lineage>
</organism>
<dbReference type="GO" id="GO:0016020">
    <property type="term" value="C:membrane"/>
    <property type="evidence" value="ECO:0007669"/>
    <property type="project" value="UniProtKB-SubCell"/>
</dbReference>
<accession>A0A3N7HJ25</accession>
<dbReference type="AlphaFoldDB" id="A0A3N7HJ25"/>
<dbReference type="InterPro" id="IPR025423">
    <property type="entry name" value="TMEM205-like"/>
</dbReference>
<proteinExistence type="predicted"/>
<protein>
    <submittedName>
        <fullName evidence="7">DUF4149 domain-containing protein</fullName>
    </submittedName>
</protein>
<sequence>MTAKRWSAWLAGLWAGLLWGVGLVGAPAGFATADPATAGRVAGRMFAQEAYLGLILAIVLFVLLRNMARDSAASGAGSVFSGNMLLVLGALFTIVLGYFALQPMMAAAKAGQGNLSFGALHGISAGLYMLRAVLVSTLAWRLTA</sequence>
<evidence type="ECO:0000256" key="1">
    <source>
        <dbReference type="ARBA" id="ARBA00004370"/>
    </source>
</evidence>
<evidence type="ECO:0000256" key="3">
    <source>
        <dbReference type="ARBA" id="ARBA00022989"/>
    </source>
</evidence>
<evidence type="ECO:0000313" key="7">
    <source>
        <dbReference type="EMBL" id="RQP22050.1"/>
    </source>
</evidence>
<dbReference type="Pfam" id="PF13664">
    <property type="entry name" value="DUF4149"/>
    <property type="match status" value="1"/>
</dbReference>
<evidence type="ECO:0000256" key="5">
    <source>
        <dbReference type="SAM" id="Phobius"/>
    </source>
</evidence>
<evidence type="ECO:0000256" key="2">
    <source>
        <dbReference type="ARBA" id="ARBA00022692"/>
    </source>
</evidence>
<evidence type="ECO:0000259" key="6">
    <source>
        <dbReference type="Pfam" id="PF13664"/>
    </source>
</evidence>
<keyword evidence="8" id="KW-1185">Reference proteome</keyword>
<dbReference type="OrthoDB" id="5797290at2"/>
<reference evidence="7 8" key="1">
    <citation type="submission" date="2018-08" db="EMBL/GenBank/DDBJ databases">
        <authorList>
            <person name="Khan S.A."/>
            <person name="Jeon C.O."/>
            <person name="Chun B.H."/>
            <person name="Jeong S.E."/>
        </authorList>
    </citation>
    <scope>NUCLEOTIDE SEQUENCE [LARGE SCALE GENOMIC DNA]</scope>
    <source>
        <strain evidence="7 8">S-16</strain>
    </source>
</reference>
<name>A0A3N7HJ25_9BURK</name>
<feature type="transmembrane region" description="Helical" evidence="5">
    <location>
        <begin position="49"/>
        <end position="68"/>
    </location>
</feature>
<comment type="caution">
    <text evidence="7">The sequence shown here is derived from an EMBL/GenBank/DDBJ whole genome shotgun (WGS) entry which is preliminary data.</text>
</comment>
<dbReference type="EMBL" id="QUSW01000008">
    <property type="protein sequence ID" value="RQP22050.1"/>
    <property type="molecule type" value="Genomic_DNA"/>
</dbReference>
<dbReference type="Proteomes" id="UP000267464">
    <property type="component" value="Unassembled WGS sequence"/>
</dbReference>
<feature type="transmembrane region" description="Helical" evidence="5">
    <location>
        <begin position="119"/>
        <end position="140"/>
    </location>
</feature>
<feature type="transmembrane region" description="Helical" evidence="5">
    <location>
        <begin position="80"/>
        <end position="99"/>
    </location>
</feature>
<gene>
    <name evidence="7" type="ORF">DZC73_23860</name>
</gene>
<keyword evidence="3 5" id="KW-1133">Transmembrane helix</keyword>
<reference evidence="7 8" key="2">
    <citation type="submission" date="2018-12" db="EMBL/GenBank/DDBJ databases">
        <title>Rhizobacter gummiphilus sp. nov., a rubber-degrading bacterium isolated from the soil of a botanical garden in Japan.</title>
        <authorList>
            <person name="Shunsuke S.S."/>
        </authorList>
    </citation>
    <scope>NUCLEOTIDE SEQUENCE [LARGE SCALE GENOMIC DNA]</scope>
    <source>
        <strain evidence="7 8">S-16</strain>
    </source>
</reference>
<keyword evidence="2 5" id="KW-0812">Transmembrane</keyword>
<evidence type="ECO:0000256" key="4">
    <source>
        <dbReference type="ARBA" id="ARBA00023136"/>
    </source>
</evidence>
<feature type="domain" description="TMEM205-like" evidence="6">
    <location>
        <begin position="9"/>
        <end position="111"/>
    </location>
</feature>
<keyword evidence="4 5" id="KW-0472">Membrane</keyword>
<evidence type="ECO:0000313" key="8">
    <source>
        <dbReference type="Proteomes" id="UP000267464"/>
    </source>
</evidence>